<keyword evidence="9 12" id="KW-0407">Ion channel</keyword>
<feature type="binding site" evidence="12">
    <location>
        <position position="79"/>
    </location>
    <ligand>
        <name>Na(+)</name>
        <dbReference type="ChEBI" id="CHEBI:29101"/>
        <note>structural</note>
    </ligand>
</feature>
<reference evidence="13 14" key="1">
    <citation type="submission" date="2016-05" db="EMBL/GenBank/DDBJ databases">
        <title>Draft Genome Sequences of Stenotrophomonas maltophilia Strains Sm32COP, Sm41DVV, Sm46PAILV, SmF3, SmF22, SmSOFb1 and SmCVFa1, Isolated from Different Manures, in France.</title>
        <authorList>
            <person name="Nazaret S."/>
            <person name="Bodilis J."/>
        </authorList>
    </citation>
    <scope>NUCLEOTIDE SEQUENCE [LARGE SCALE GENOMIC DNA]</scope>
    <source>
        <strain evidence="13 14">Sm41DVV</strain>
    </source>
</reference>
<evidence type="ECO:0000256" key="5">
    <source>
        <dbReference type="ARBA" id="ARBA00022989"/>
    </source>
</evidence>
<dbReference type="RefSeq" id="WP_065181243.1">
    <property type="nucleotide sequence ID" value="NZ_LXXY01000022.1"/>
</dbReference>
<keyword evidence="4 12" id="KW-0812">Transmembrane</keyword>
<evidence type="ECO:0000256" key="6">
    <source>
        <dbReference type="ARBA" id="ARBA00023053"/>
    </source>
</evidence>
<feature type="transmembrane region" description="Helical" evidence="12">
    <location>
        <begin position="101"/>
        <end position="121"/>
    </location>
</feature>
<organism evidence="13 14">
    <name type="scientific">Stenotrophomonas maltophilia</name>
    <name type="common">Pseudomonas maltophilia</name>
    <name type="synonym">Xanthomonas maltophilia</name>
    <dbReference type="NCBI Taxonomy" id="40324"/>
    <lineage>
        <taxon>Bacteria</taxon>
        <taxon>Pseudomonadati</taxon>
        <taxon>Pseudomonadota</taxon>
        <taxon>Gammaproteobacteria</taxon>
        <taxon>Lysobacterales</taxon>
        <taxon>Lysobacteraceae</taxon>
        <taxon>Stenotrophomonas</taxon>
        <taxon>Stenotrophomonas maltophilia group</taxon>
    </lineage>
</organism>
<dbReference type="Pfam" id="PF02537">
    <property type="entry name" value="CRCB"/>
    <property type="match status" value="1"/>
</dbReference>
<dbReference type="GO" id="GO:0062054">
    <property type="term" value="F:fluoride channel activity"/>
    <property type="evidence" value="ECO:0007669"/>
    <property type="project" value="UniProtKB-UniRule"/>
</dbReference>
<dbReference type="PANTHER" id="PTHR28259">
    <property type="entry name" value="FLUORIDE EXPORT PROTEIN 1-RELATED"/>
    <property type="match status" value="1"/>
</dbReference>
<keyword evidence="5 12" id="KW-1133">Transmembrane helix</keyword>
<evidence type="ECO:0000256" key="12">
    <source>
        <dbReference type="HAMAP-Rule" id="MF_00454"/>
    </source>
</evidence>
<feature type="transmembrane region" description="Helical" evidence="12">
    <location>
        <begin position="71"/>
        <end position="89"/>
    </location>
</feature>
<comment type="catalytic activity">
    <reaction evidence="11">
        <text>fluoride(in) = fluoride(out)</text>
        <dbReference type="Rhea" id="RHEA:76159"/>
        <dbReference type="ChEBI" id="CHEBI:17051"/>
    </reaction>
    <physiologicalReaction direction="left-to-right" evidence="11">
        <dbReference type="Rhea" id="RHEA:76160"/>
    </physiologicalReaction>
</comment>
<keyword evidence="8 12" id="KW-0472">Membrane</keyword>
<evidence type="ECO:0000256" key="2">
    <source>
        <dbReference type="ARBA" id="ARBA00022475"/>
    </source>
</evidence>
<evidence type="ECO:0000256" key="4">
    <source>
        <dbReference type="ARBA" id="ARBA00022692"/>
    </source>
</evidence>
<proteinExistence type="inferred from homology"/>
<protein>
    <recommendedName>
        <fullName evidence="12">Fluoride-specific ion channel FluC</fullName>
    </recommendedName>
</protein>
<evidence type="ECO:0000256" key="8">
    <source>
        <dbReference type="ARBA" id="ARBA00023136"/>
    </source>
</evidence>
<evidence type="ECO:0000256" key="7">
    <source>
        <dbReference type="ARBA" id="ARBA00023065"/>
    </source>
</evidence>
<dbReference type="GO" id="GO:0046872">
    <property type="term" value="F:metal ion binding"/>
    <property type="evidence" value="ECO:0007669"/>
    <property type="project" value="UniProtKB-KW"/>
</dbReference>
<dbReference type="HAMAP" id="MF_00454">
    <property type="entry name" value="FluC"/>
    <property type="match status" value="1"/>
</dbReference>
<name>A0AAP7GUU0_STEMA</name>
<dbReference type="GO" id="GO:0140114">
    <property type="term" value="P:cellular detoxification of fluoride"/>
    <property type="evidence" value="ECO:0007669"/>
    <property type="project" value="UniProtKB-UniRule"/>
</dbReference>
<comment type="activity regulation">
    <text evidence="12">Na(+) is not transported, but it plays an essential structural role and its presence is essential for fluoride channel function.</text>
</comment>
<keyword evidence="12" id="KW-0479">Metal-binding</keyword>
<comment type="caution">
    <text evidence="13">The sequence shown here is derived from an EMBL/GenBank/DDBJ whole genome shotgun (WGS) entry which is preliminary data.</text>
</comment>
<comment type="similarity">
    <text evidence="10 12">Belongs to the fluoride channel Fluc/FEX (TC 1.A.43) family.</text>
</comment>
<dbReference type="NCBIfam" id="NF010794">
    <property type="entry name" value="PRK14198.1"/>
    <property type="match status" value="1"/>
</dbReference>
<feature type="transmembrane region" description="Helical" evidence="12">
    <location>
        <begin position="39"/>
        <end position="59"/>
    </location>
</feature>
<evidence type="ECO:0000313" key="14">
    <source>
        <dbReference type="Proteomes" id="UP000092125"/>
    </source>
</evidence>
<evidence type="ECO:0000313" key="13">
    <source>
        <dbReference type="EMBL" id="OBU63417.1"/>
    </source>
</evidence>
<evidence type="ECO:0000256" key="1">
    <source>
        <dbReference type="ARBA" id="ARBA00004651"/>
    </source>
</evidence>
<dbReference type="GO" id="GO:0005886">
    <property type="term" value="C:plasma membrane"/>
    <property type="evidence" value="ECO:0007669"/>
    <property type="project" value="UniProtKB-SubCell"/>
</dbReference>
<accession>A0AAP7GUU0</accession>
<dbReference type="Proteomes" id="UP000092125">
    <property type="component" value="Unassembled WGS sequence"/>
</dbReference>
<gene>
    <name evidence="12" type="primary">fluC</name>
    <name evidence="12" type="synonym">crcB</name>
    <name evidence="13" type="ORF">A9K56_01570</name>
</gene>
<evidence type="ECO:0000256" key="3">
    <source>
        <dbReference type="ARBA" id="ARBA00022519"/>
    </source>
</evidence>
<evidence type="ECO:0000256" key="10">
    <source>
        <dbReference type="ARBA" id="ARBA00035120"/>
    </source>
</evidence>
<dbReference type="AlphaFoldDB" id="A0AAP7GUU0"/>
<dbReference type="NCBIfam" id="TIGR00494">
    <property type="entry name" value="crcB"/>
    <property type="match status" value="1"/>
</dbReference>
<evidence type="ECO:0000256" key="11">
    <source>
        <dbReference type="ARBA" id="ARBA00035585"/>
    </source>
</evidence>
<sequence length="130" mass="13452">MQALNNYVLVFLGGGAGACLRHACNLIGTRFAVGSPWPWSTFLVNISGALLMGVVVEAFALRNGASPQLRLLLTTGILGGYTTFSTYSLEIGLLLQRGQHGLAALYAGGSIALGLAGLFVGMKLARLALG</sequence>
<dbReference type="InterPro" id="IPR003691">
    <property type="entry name" value="FluC"/>
</dbReference>
<keyword evidence="6 12" id="KW-0915">Sodium</keyword>
<evidence type="ECO:0000256" key="9">
    <source>
        <dbReference type="ARBA" id="ARBA00023303"/>
    </source>
</evidence>
<comment type="function">
    <text evidence="12">Fluoride-specific ion channel. Important for reducing fluoride concentration in the cell, thus reducing its toxicity.</text>
</comment>
<keyword evidence="3" id="KW-0997">Cell inner membrane</keyword>
<dbReference type="PANTHER" id="PTHR28259:SF1">
    <property type="entry name" value="FLUORIDE EXPORT PROTEIN 1-RELATED"/>
    <property type="match status" value="1"/>
</dbReference>
<keyword evidence="12" id="KW-0813">Transport</keyword>
<feature type="binding site" evidence="12">
    <location>
        <position position="82"/>
    </location>
    <ligand>
        <name>Na(+)</name>
        <dbReference type="ChEBI" id="CHEBI:29101"/>
        <note>structural</note>
    </ligand>
</feature>
<dbReference type="EMBL" id="LYVI01000001">
    <property type="protein sequence ID" value="OBU63417.1"/>
    <property type="molecule type" value="Genomic_DNA"/>
</dbReference>
<keyword evidence="2 12" id="KW-1003">Cell membrane</keyword>
<keyword evidence="7 12" id="KW-0406">Ion transport</keyword>
<comment type="subcellular location">
    <subcellularLocation>
        <location evidence="1 12">Cell membrane</location>
        <topology evidence="1 12">Multi-pass membrane protein</topology>
    </subcellularLocation>
</comment>